<evidence type="ECO:0000256" key="3">
    <source>
        <dbReference type="ARBA" id="ARBA00022723"/>
    </source>
</evidence>
<dbReference type="InterPro" id="IPR047177">
    <property type="entry name" value="Pept_M20A"/>
</dbReference>
<dbReference type="PANTHER" id="PTHR45962">
    <property type="entry name" value="N-FATTY-ACYL-AMINO ACID SYNTHASE/HYDROLASE PM20D1"/>
    <property type="match status" value="1"/>
</dbReference>
<dbReference type="NCBIfam" id="NF006596">
    <property type="entry name" value="PRK09133.1"/>
    <property type="match status" value="1"/>
</dbReference>
<evidence type="ECO:0000256" key="6">
    <source>
        <dbReference type="SAM" id="SignalP"/>
    </source>
</evidence>
<gene>
    <name evidence="8" type="ORF">H8M03_11215</name>
</gene>
<keyword evidence="9" id="KW-1185">Reference proteome</keyword>
<organism evidence="8 9">
    <name type="scientific">Sphingomonas sabuli</name>
    <dbReference type="NCBI Taxonomy" id="2764186"/>
    <lineage>
        <taxon>Bacteria</taxon>
        <taxon>Pseudomonadati</taxon>
        <taxon>Pseudomonadota</taxon>
        <taxon>Alphaproteobacteria</taxon>
        <taxon>Sphingomonadales</taxon>
        <taxon>Sphingomonadaceae</taxon>
        <taxon>Sphingomonas</taxon>
    </lineage>
</organism>
<evidence type="ECO:0000259" key="7">
    <source>
        <dbReference type="Pfam" id="PF07687"/>
    </source>
</evidence>
<keyword evidence="4 8" id="KW-0378">Hydrolase</keyword>
<dbReference type="Gene3D" id="1.10.150.900">
    <property type="match status" value="1"/>
</dbReference>
<feature type="signal peptide" evidence="6">
    <location>
        <begin position="1"/>
        <end position="21"/>
    </location>
</feature>
<dbReference type="AlphaFoldDB" id="A0A7G9L1R0"/>
<dbReference type="InterPro" id="IPR002933">
    <property type="entry name" value="Peptidase_M20"/>
</dbReference>
<dbReference type="Gene3D" id="3.30.70.360">
    <property type="match status" value="1"/>
</dbReference>
<sequence length="479" mass="51927">MRTFVLGLIAGAALVAPAAVAAQSPVNGPIVLSKDWQDKSRALYKTAIEIPTVAGRGAPHKQMADWLTGEYRKNGWAASDVQVLPYDGSDEKKYAVYARWPAAQPSGKKPILIIAHMDVVEAKRADWELDPFKFVEKDGYFYGRGTSDDKQGVIATTAALFKLRADGFKPDRDIIVFYSGDEETDGKGALMAANDWRKLTDAEFALNADAGGGAWDASGRSLGFGLQTAEKIYQDYRLTATNRGGHSSRPRPDNAIYDLSRALLKLGEHRFVPKLNETTRAYYTARAVQEGNSPLGNAMRAWLANPDDAKAADAIEASELEVGTTRTRCVATMLDGGHAPNALPQKAEANVNCRALPGSTEAELTQELQAIVGPSIKVATVGPFKPSPPSPLRDDVVGAYTKTVRSMYGNDIQIVPQMSTGATDGLFFRQVGIPVYGVDMTWGISPVDERAHGLDERMPVRAFYNDVAGWEMLIRDLAG</sequence>
<dbReference type="PANTHER" id="PTHR45962:SF1">
    <property type="entry name" value="N-FATTY-ACYL-AMINO ACID SYNTHASE_HYDROLASE PM20D1"/>
    <property type="match status" value="1"/>
</dbReference>
<evidence type="ECO:0000256" key="2">
    <source>
        <dbReference type="ARBA" id="ARBA00022670"/>
    </source>
</evidence>
<dbReference type="InterPro" id="IPR001261">
    <property type="entry name" value="ArgE/DapE_CS"/>
</dbReference>
<dbReference type="SUPFAM" id="SSF53187">
    <property type="entry name" value="Zn-dependent exopeptidases"/>
    <property type="match status" value="1"/>
</dbReference>
<proteinExistence type="inferred from homology"/>
<feature type="domain" description="Peptidase M20 dimerisation" evidence="7">
    <location>
        <begin position="231"/>
        <end position="373"/>
    </location>
</feature>
<evidence type="ECO:0000256" key="4">
    <source>
        <dbReference type="ARBA" id="ARBA00022801"/>
    </source>
</evidence>
<keyword evidence="2" id="KW-0645">Protease</keyword>
<dbReference type="GO" id="GO:0006508">
    <property type="term" value="P:proteolysis"/>
    <property type="evidence" value="ECO:0007669"/>
    <property type="project" value="UniProtKB-KW"/>
</dbReference>
<dbReference type="PROSITE" id="PS00758">
    <property type="entry name" value="ARGE_DAPE_CPG2_1"/>
    <property type="match status" value="1"/>
</dbReference>
<dbReference type="GO" id="GO:0008233">
    <property type="term" value="F:peptidase activity"/>
    <property type="evidence" value="ECO:0007669"/>
    <property type="project" value="UniProtKB-KW"/>
</dbReference>
<evidence type="ECO:0000256" key="1">
    <source>
        <dbReference type="ARBA" id="ARBA00006247"/>
    </source>
</evidence>
<reference evidence="8 9" key="1">
    <citation type="submission" date="2020-08" db="EMBL/GenBank/DDBJ databases">
        <title>Sphingomonas sp. sand1-3 16S ribosomal RNA gene Genome sequencing and assembly.</title>
        <authorList>
            <person name="Kang M."/>
        </authorList>
    </citation>
    <scope>NUCLEOTIDE SEQUENCE [LARGE SCALE GENOMIC DNA]</scope>
    <source>
        <strain evidence="9">sand1-3</strain>
    </source>
</reference>
<keyword evidence="3" id="KW-0479">Metal-binding</keyword>
<keyword evidence="5" id="KW-0862">Zinc</keyword>
<dbReference type="InterPro" id="IPR036264">
    <property type="entry name" value="Bact_exopeptidase_dim_dom"/>
</dbReference>
<dbReference type="Pfam" id="PF07687">
    <property type="entry name" value="M20_dimer"/>
    <property type="match status" value="1"/>
</dbReference>
<comment type="similarity">
    <text evidence="1">Belongs to the peptidase M20A family.</text>
</comment>
<dbReference type="Proteomes" id="UP000515861">
    <property type="component" value="Chromosome"/>
</dbReference>
<evidence type="ECO:0000313" key="9">
    <source>
        <dbReference type="Proteomes" id="UP000515861"/>
    </source>
</evidence>
<dbReference type="EMBL" id="CP060697">
    <property type="protein sequence ID" value="QNM82559.1"/>
    <property type="molecule type" value="Genomic_DNA"/>
</dbReference>
<evidence type="ECO:0000256" key="5">
    <source>
        <dbReference type="ARBA" id="ARBA00022833"/>
    </source>
</evidence>
<dbReference type="KEGG" id="ssau:H8M03_11215"/>
<feature type="chain" id="PRO_5028936042" evidence="6">
    <location>
        <begin position="22"/>
        <end position="479"/>
    </location>
</feature>
<dbReference type="RefSeq" id="WP_187479514.1">
    <property type="nucleotide sequence ID" value="NZ_CP060697.1"/>
</dbReference>
<name>A0A7G9L1R0_9SPHN</name>
<evidence type="ECO:0000313" key="8">
    <source>
        <dbReference type="EMBL" id="QNM82559.1"/>
    </source>
</evidence>
<dbReference type="GO" id="GO:0046872">
    <property type="term" value="F:metal ion binding"/>
    <property type="evidence" value="ECO:0007669"/>
    <property type="project" value="UniProtKB-KW"/>
</dbReference>
<keyword evidence="6" id="KW-0732">Signal</keyword>
<dbReference type="Pfam" id="PF01546">
    <property type="entry name" value="Peptidase_M20"/>
    <property type="match status" value="1"/>
</dbReference>
<protein>
    <submittedName>
        <fullName evidence="8">M20/M25/M40 family metallo-hydrolase</fullName>
    </submittedName>
</protein>
<dbReference type="SUPFAM" id="SSF55031">
    <property type="entry name" value="Bacterial exopeptidase dimerisation domain"/>
    <property type="match status" value="1"/>
</dbReference>
<dbReference type="Gene3D" id="3.40.630.10">
    <property type="entry name" value="Zn peptidases"/>
    <property type="match status" value="1"/>
</dbReference>
<accession>A0A7G9L1R0</accession>
<dbReference type="InterPro" id="IPR011650">
    <property type="entry name" value="Peptidase_M20_dimer"/>
</dbReference>